<keyword evidence="2" id="KW-1185">Reference proteome</keyword>
<protein>
    <recommendedName>
        <fullName evidence="3">Coenzyme PQQ synthesis protein D (PqqD)</fullName>
    </recommendedName>
</protein>
<evidence type="ECO:0000313" key="1">
    <source>
        <dbReference type="EMBL" id="MFC4630506.1"/>
    </source>
</evidence>
<accession>A0ABV9HJT6</accession>
<dbReference type="EMBL" id="JBHSFI010000006">
    <property type="protein sequence ID" value="MFC4630506.1"/>
    <property type="molecule type" value="Genomic_DNA"/>
</dbReference>
<gene>
    <name evidence="1" type="ORF">ACFO6V_19835</name>
</gene>
<reference evidence="2" key="1">
    <citation type="journal article" date="2019" name="Int. J. Syst. Evol. Microbiol.">
        <title>The Global Catalogue of Microorganisms (GCM) 10K type strain sequencing project: providing services to taxonomists for standard genome sequencing and annotation.</title>
        <authorList>
            <consortium name="The Broad Institute Genomics Platform"/>
            <consortium name="The Broad Institute Genome Sequencing Center for Infectious Disease"/>
            <person name="Wu L."/>
            <person name="Ma J."/>
        </authorList>
    </citation>
    <scope>NUCLEOTIDE SEQUENCE [LARGE SCALE GENOMIC DNA]</scope>
    <source>
        <strain evidence="2">CCUG 42722</strain>
    </source>
</reference>
<proteinExistence type="predicted"/>
<dbReference type="Proteomes" id="UP001596011">
    <property type="component" value="Unassembled WGS sequence"/>
</dbReference>
<evidence type="ECO:0008006" key="3">
    <source>
        <dbReference type="Google" id="ProtNLM"/>
    </source>
</evidence>
<evidence type="ECO:0000313" key="2">
    <source>
        <dbReference type="Proteomes" id="UP001596011"/>
    </source>
</evidence>
<sequence>MRRTSGWELEPFADGSAAFVFATEPPGISVLDRLTWYVLELCDGSPITQIEDRVAGVAQGLRDARTVARARLRTLEERGLVTIGEGAA</sequence>
<dbReference type="RefSeq" id="WP_377138328.1">
    <property type="nucleotide sequence ID" value="NZ_JBHSFI010000006.1"/>
</dbReference>
<name>A0ABV9HJT6_9MICO</name>
<comment type="caution">
    <text evidence="1">The sequence shown here is derived from an EMBL/GenBank/DDBJ whole genome shotgun (WGS) entry which is preliminary data.</text>
</comment>
<organism evidence="1 2">
    <name type="scientific">Promicromonospora alba</name>
    <dbReference type="NCBI Taxonomy" id="1616110"/>
    <lineage>
        <taxon>Bacteria</taxon>
        <taxon>Bacillati</taxon>
        <taxon>Actinomycetota</taxon>
        <taxon>Actinomycetes</taxon>
        <taxon>Micrococcales</taxon>
        <taxon>Promicromonosporaceae</taxon>
        <taxon>Promicromonospora</taxon>
    </lineage>
</organism>